<gene>
    <name evidence="2" type="ORF">BGZ99_004125</name>
</gene>
<dbReference type="Proteomes" id="UP000738325">
    <property type="component" value="Unassembled WGS sequence"/>
</dbReference>
<proteinExistence type="predicted"/>
<evidence type="ECO:0000313" key="2">
    <source>
        <dbReference type="EMBL" id="KAG0299467.1"/>
    </source>
</evidence>
<evidence type="ECO:0000313" key="3">
    <source>
        <dbReference type="Proteomes" id="UP000738325"/>
    </source>
</evidence>
<feature type="non-terminal residue" evidence="2">
    <location>
        <position position="123"/>
    </location>
</feature>
<accession>A0A9P6QUQ5</accession>
<dbReference type="AlphaFoldDB" id="A0A9P6QUQ5"/>
<feature type="non-terminal residue" evidence="2">
    <location>
        <position position="1"/>
    </location>
</feature>
<name>A0A9P6QUQ5_9FUNG</name>
<feature type="region of interest" description="Disordered" evidence="1">
    <location>
        <begin position="104"/>
        <end position="123"/>
    </location>
</feature>
<keyword evidence="3" id="KW-1185">Reference proteome</keyword>
<dbReference type="EMBL" id="JAAAIP010002567">
    <property type="protein sequence ID" value="KAG0299467.1"/>
    <property type="molecule type" value="Genomic_DNA"/>
</dbReference>
<evidence type="ECO:0000256" key="1">
    <source>
        <dbReference type="SAM" id="MobiDB-lite"/>
    </source>
</evidence>
<comment type="caution">
    <text evidence="2">The sequence shown here is derived from an EMBL/GenBank/DDBJ whole genome shotgun (WGS) entry which is preliminary data.</text>
</comment>
<sequence length="123" mass="13774">IEAIKERVGAAVAKIMGKRKSNAELVEEEREKARGQLLGAKRLPAGVMGKMVELAKETLGREDLEANALGHKTGDAQYRLHEWRVTLRSHVYDEAWDTAVQVEDDDDEVFRGDDDVNPDSTRT</sequence>
<protein>
    <submittedName>
        <fullName evidence="2">Uncharacterized protein</fullName>
    </submittedName>
</protein>
<organism evidence="2 3">
    <name type="scientific">Dissophora globulifera</name>
    <dbReference type="NCBI Taxonomy" id="979702"/>
    <lineage>
        <taxon>Eukaryota</taxon>
        <taxon>Fungi</taxon>
        <taxon>Fungi incertae sedis</taxon>
        <taxon>Mucoromycota</taxon>
        <taxon>Mortierellomycotina</taxon>
        <taxon>Mortierellomycetes</taxon>
        <taxon>Mortierellales</taxon>
        <taxon>Mortierellaceae</taxon>
        <taxon>Dissophora</taxon>
    </lineage>
</organism>
<reference evidence="2" key="1">
    <citation type="journal article" date="2020" name="Fungal Divers.">
        <title>Resolving the Mortierellaceae phylogeny through synthesis of multi-gene phylogenetics and phylogenomics.</title>
        <authorList>
            <person name="Vandepol N."/>
            <person name="Liber J."/>
            <person name="Desiro A."/>
            <person name="Na H."/>
            <person name="Kennedy M."/>
            <person name="Barry K."/>
            <person name="Grigoriev I.V."/>
            <person name="Miller A.N."/>
            <person name="O'Donnell K."/>
            <person name="Stajich J.E."/>
            <person name="Bonito G."/>
        </authorList>
    </citation>
    <scope>NUCLEOTIDE SEQUENCE</scope>
    <source>
        <strain evidence="2">REB-010B</strain>
    </source>
</reference>